<gene>
    <name evidence="2" type="ORF">K6T82_17495</name>
</gene>
<reference evidence="2 3" key="1">
    <citation type="journal article" date="2023" name="Antonie Van Leeuwenhoek">
        <title>Flavobacterium potami sp. nov., a multi-metal resistance genes harbouring bacterium isolated from shallow river silt.</title>
        <authorList>
            <person name="Li S."/>
            <person name="Mao S."/>
            <person name="Mu W."/>
            <person name="Guo B."/>
            <person name="Li C."/>
            <person name="Zhu Q."/>
            <person name="Hou X."/>
            <person name="Zhao Y."/>
            <person name="Wei S."/>
            <person name="Liu H."/>
            <person name="Liu A."/>
        </authorList>
    </citation>
    <scope>NUCLEOTIDE SEQUENCE [LARGE SCALE GENOMIC DNA]</scope>
    <source>
        <strain evidence="2 3">17A</strain>
    </source>
</reference>
<dbReference type="GO" id="GO:0008757">
    <property type="term" value="F:S-adenosylmethionine-dependent methyltransferase activity"/>
    <property type="evidence" value="ECO:0007669"/>
    <property type="project" value="InterPro"/>
</dbReference>
<proteinExistence type="predicted"/>
<organism evidence="2 3">
    <name type="scientific">Flavobacterium potami</name>
    <dbReference type="NCBI Taxonomy" id="2872310"/>
    <lineage>
        <taxon>Bacteria</taxon>
        <taxon>Pseudomonadati</taxon>
        <taxon>Bacteroidota</taxon>
        <taxon>Flavobacteriia</taxon>
        <taxon>Flavobacteriales</taxon>
        <taxon>Flavobacteriaceae</taxon>
        <taxon>Flavobacterium</taxon>
    </lineage>
</organism>
<evidence type="ECO:0000313" key="3">
    <source>
        <dbReference type="Proteomes" id="UP001139366"/>
    </source>
</evidence>
<comment type="caution">
    <text evidence="2">The sequence shown here is derived from an EMBL/GenBank/DDBJ whole genome shotgun (WGS) entry which is preliminary data.</text>
</comment>
<evidence type="ECO:0000259" key="1">
    <source>
        <dbReference type="Pfam" id="PF08241"/>
    </source>
</evidence>
<dbReference type="SUPFAM" id="SSF53335">
    <property type="entry name" value="S-adenosyl-L-methionine-dependent methyltransferases"/>
    <property type="match status" value="1"/>
</dbReference>
<sequence>MKNNFTDLKISYGNLESFIIRNEIFKAVKNAIPQFKGKVLDSGCGSMPYKQIILENRKVESYVGLDIDTSLNYEGIKPDFLWDGVTMPFENESFDVVISTEVLEHVPNPDAYLSEVRRVLKPGGIFFFTVPFLMSLHEVPHDYYRYTPYALEMIFKRNGFTSTQIVPQGGYNAAVGQMIGLWVNMYLWGKKKKIMRIIAKPIISFLYKKDKAPLNFKKSTMIVGLSGTTVKPIS</sequence>
<keyword evidence="2" id="KW-0489">Methyltransferase</keyword>
<dbReference type="CDD" id="cd02440">
    <property type="entry name" value="AdoMet_MTases"/>
    <property type="match status" value="1"/>
</dbReference>
<keyword evidence="3" id="KW-1185">Reference proteome</keyword>
<accession>A0A9X1HC03</accession>
<keyword evidence="2" id="KW-0808">Transferase</keyword>
<dbReference type="GO" id="GO:0032259">
    <property type="term" value="P:methylation"/>
    <property type="evidence" value="ECO:0007669"/>
    <property type="project" value="UniProtKB-KW"/>
</dbReference>
<dbReference type="InterPro" id="IPR013216">
    <property type="entry name" value="Methyltransf_11"/>
</dbReference>
<protein>
    <submittedName>
        <fullName evidence="2">Class I SAM-dependent methyltransferase</fullName>
    </submittedName>
</protein>
<dbReference type="Pfam" id="PF08241">
    <property type="entry name" value="Methyltransf_11"/>
    <property type="match status" value="1"/>
</dbReference>
<dbReference type="Proteomes" id="UP001139366">
    <property type="component" value="Unassembled WGS sequence"/>
</dbReference>
<name>A0A9X1HC03_9FLAO</name>
<dbReference type="EMBL" id="JAINUY010000006">
    <property type="protein sequence ID" value="MBZ4036569.1"/>
    <property type="molecule type" value="Genomic_DNA"/>
</dbReference>
<dbReference type="RefSeq" id="WP_223708349.1">
    <property type="nucleotide sequence ID" value="NZ_JAINUY010000006.1"/>
</dbReference>
<dbReference type="PANTHER" id="PTHR43591">
    <property type="entry name" value="METHYLTRANSFERASE"/>
    <property type="match status" value="1"/>
</dbReference>
<dbReference type="Gene3D" id="3.40.50.150">
    <property type="entry name" value="Vaccinia Virus protein VP39"/>
    <property type="match status" value="1"/>
</dbReference>
<feature type="domain" description="Methyltransferase type 11" evidence="1">
    <location>
        <begin position="40"/>
        <end position="128"/>
    </location>
</feature>
<dbReference type="AlphaFoldDB" id="A0A9X1HC03"/>
<evidence type="ECO:0000313" key="2">
    <source>
        <dbReference type="EMBL" id="MBZ4036569.1"/>
    </source>
</evidence>
<dbReference type="InterPro" id="IPR029063">
    <property type="entry name" value="SAM-dependent_MTases_sf"/>
</dbReference>